<feature type="region of interest" description="Disordered" evidence="1">
    <location>
        <begin position="184"/>
        <end position="210"/>
    </location>
</feature>
<feature type="compositionally biased region" description="Polar residues" evidence="1">
    <location>
        <begin position="141"/>
        <end position="153"/>
    </location>
</feature>
<protein>
    <recommendedName>
        <fullName evidence="6">PH domain-containing protein</fullName>
    </recommendedName>
</protein>
<dbReference type="InterPro" id="IPR057379">
    <property type="entry name" value="PH_SPO71"/>
</dbReference>
<dbReference type="EMBL" id="JACGCI010000022">
    <property type="protein sequence ID" value="KAF6757469.1"/>
    <property type="molecule type" value="Genomic_DNA"/>
</dbReference>
<dbReference type="GO" id="GO:1902657">
    <property type="term" value="P:protein localization to prospore membrane"/>
    <property type="evidence" value="ECO:0007669"/>
    <property type="project" value="InterPro"/>
</dbReference>
<proteinExistence type="predicted"/>
<dbReference type="PANTHER" id="PTHR28076:SF1">
    <property type="entry name" value="PROSPORE MEMBRANE ADAPTER PROTEIN SPO71"/>
    <property type="match status" value="1"/>
</dbReference>
<keyword evidence="5" id="KW-1185">Reference proteome</keyword>
<feature type="compositionally biased region" description="Pro residues" evidence="1">
    <location>
        <begin position="194"/>
        <end position="208"/>
    </location>
</feature>
<feature type="region of interest" description="Disordered" evidence="1">
    <location>
        <begin position="122"/>
        <end position="167"/>
    </location>
</feature>
<sequence>MATSPVQVLPPTAKKLKPITPTSATFAKSAVVRQFWRRRRRRKSEDVLRVVKKHAKRFVQHYKEEGLSPEERSQRSKKRRERSHVSTIETESGDHDFDDEENIADELIQRFEVGTLLGVNLLNPPTETQPRAVSMKHTPSDENPNLPSTSRSVKSAPEPSGATLTLARDSWRCRNSLLSTLTPKESRGQVHYAEPPPELHVEPPPPVSPQVVLSRTESELDPTSSQAAMFSPYRMLVRVAYSKLEALSTKFDDSIHRTTRGLQYEACAEFMVVWRKDLIELYEDHSTPGKEMLVGRKHLAYVIPLKSSRTNLSLYSFVDLTFCLTCPPTSTRVTQAGGSRRIFNRAKEGTNIFIFKHKTRSRAWDWTWQLWRYLGGQLPPTIEIHNPKMNSTVTIDIPYRLQIDNQELYAMFTRENLVELCMESLSKVPDWFSLVEHEITDQGKRLELCWRRDAHLDWLWMDEDVYGKSRPWATLAGLAVKQSSRPASLEIRLTSHAPTHYHLKNDTKIEEPPSIEGYVERIRPNTQTKQALYLSTHCSLLFINHTHEANPPLPPGLALTTQDLDSWVRGLHAGELLRGANQVMHATGICDLKTVVLVRRAFQVVPPVVHQEQAPPEDMWSTEEVCTLDDDEDEGGEQILPTQDRSIVKMRRCFELLLNTGQVIRFEVHSRKVAIEWVNRLRALVVFWKYKRRINAKEEIELAQARRPRLTPQIRVCQKEEYPPEPPADMSAPYSAMDNLYNWCIIDGCSPITKVSKLHMRKGLRGQYKLMSVALVAGHLVRFRIKPNSAMHMGGAKKINLVRRLRYLDGLETDDRDEDMLLMLWYRPHPPATDAAKAPTIAATPSKSVPPLSAKHKMLVFRTRSRIERDAWCWALTTEIEKIARVQTEREVKLRDTGNLIDLSK</sequence>
<comment type="caution">
    <text evidence="4">The sequence shown here is derived from an EMBL/GenBank/DDBJ whole genome shotgun (WGS) entry which is preliminary data.</text>
</comment>
<dbReference type="OrthoDB" id="5579281at2759"/>
<evidence type="ECO:0000259" key="2">
    <source>
        <dbReference type="Pfam" id="PF15404"/>
    </source>
</evidence>
<evidence type="ECO:0000313" key="4">
    <source>
        <dbReference type="EMBL" id="KAF6757469.1"/>
    </source>
</evidence>
<feature type="compositionally biased region" description="Basic and acidic residues" evidence="1">
    <location>
        <begin position="61"/>
        <end position="74"/>
    </location>
</feature>
<feature type="region of interest" description="Disordered" evidence="1">
    <location>
        <begin position="60"/>
        <end position="98"/>
    </location>
</feature>
<organism evidence="4 5">
    <name type="scientific">Ephemerocybe angulata</name>
    <dbReference type="NCBI Taxonomy" id="980116"/>
    <lineage>
        <taxon>Eukaryota</taxon>
        <taxon>Fungi</taxon>
        <taxon>Dikarya</taxon>
        <taxon>Basidiomycota</taxon>
        <taxon>Agaricomycotina</taxon>
        <taxon>Agaricomycetes</taxon>
        <taxon>Agaricomycetidae</taxon>
        <taxon>Agaricales</taxon>
        <taxon>Agaricineae</taxon>
        <taxon>Psathyrellaceae</taxon>
        <taxon>Ephemerocybe</taxon>
    </lineage>
</organism>
<dbReference type="Proteomes" id="UP000521943">
    <property type="component" value="Unassembled WGS sequence"/>
</dbReference>
<dbReference type="AlphaFoldDB" id="A0A8H6I3V3"/>
<feature type="domain" description="Prospore membrane adapter protein SPO71 PH" evidence="3">
    <location>
        <begin position="234"/>
        <end position="377"/>
    </location>
</feature>
<dbReference type="PANTHER" id="PTHR28076">
    <property type="entry name" value="SPORULATION-SPECIFIC PROTEIN 71"/>
    <property type="match status" value="1"/>
</dbReference>
<dbReference type="Pfam" id="PF15404">
    <property type="entry name" value="PH_4"/>
    <property type="match status" value="1"/>
</dbReference>
<evidence type="ECO:0000259" key="3">
    <source>
        <dbReference type="Pfam" id="PF23207"/>
    </source>
</evidence>
<feature type="domain" description="Mug56/Spo71 PH" evidence="2">
    <location>
        <begin position="844"/>
        <end position="880"/>
    </location>
</feature>
<evidence type="ECO:0000256" key="1">
    <source>
        <dbReference type="SAM" id="MobiDB-lite"/>
    </source>
</evidence>
<gene>
    <name evidence="4" type="ORF">DFP72DRAFT_1032426</name>
</gene>
<evidence type="ECO:0000313" key="5">
    <source>
        <dbReference type="Proteomes" id="UP000521943"/>
    </source>
</evidence>
<reference evidence="4 5" key="1">
    <citation type="submission" date="2020-07" db="EMBL/GenBank/DDBJ databases">
        <title>Comparative genomics of pyrophilous fungi reveals a link between fire events and developmental genes.</title>
        <authorList>
            <consortium name="DOE Joint Genome Institute"/>
            <person name="Steindorff A.S."/>
            <person name="Carver A."/>
            <person name="Calhoun S."/>
            <person name="Stillman K."/>
            <person name="Liu H."/>
            <person name="Lipzen A."/>
            <person name="Pangilinan J."/>
            <person name="Labutti K."/>
            <person name="Bruns T.D."/>
            <person name="Grigoriev I.V."/>
        </authorList>
    </citation>
    <scope>NUCLEOTIDE SEQUENCE [LARGE SCALE GENOMIC DNA]</scope>
    <source>
        <strain evidence="4 5">CBS 144469</strain>
    </source>
</reference>
<dbReference type="InterPro" id="IPR040345">
    <property type="entry name" value="Mug56/Spo71"/>
</dbReference>
<evidence type="ECO:0008006" key="6">
    <source>
        <dbReference type="Google" id="ProtNLM"/>
    </source>
</evidence>
<dbReference type="InterPro" id="IPR039486">
    <property type="entry name" value="Mug56/Spo71_PH"/>
</dbReference>
<accession>A0A8H6I3V3</accession>
<dbReference type="Pfam" id="PF23207">
    <property type="entry name" value="PH_SPO71"/>
    <property type="match status" value="1"/>
</dbReference>
<name>A0A8H6I3V3_9AGAR</name>